<evidence type="ECO:0000313" key="2">
    <source>
        <dbReference type="Proteomes" id="UP000270296"/>
    </source>
</evidence>
<proteinExistence type="predicted"/>
<name>A0A183JAI5_9BILA</name>
<reference evidence="3" key="1">
    <citation type="submission" date="2016-06" db="UniProtKB">
        <authorList>
            <consortium name="WormBaseParasite"/>
        </authorList>
    </citation>
    <scope>IDENTIFICATION</scope>
</reference>
<organism evidence="3">
    <name type="scientific">Soboliphyme baturini</name>
    <dbReference type="NCBI Taxonomy" id="241478"/>
    <lineage>
        <taxon>Eukaryota</taxon>
        <taxon>Metazoa</taxon>
        <taxon>Ecdysozoa</taxon>
        <taxon>Nematoda</taxon>
        <taxon>Enoplea</taxon>
        <taxon>Dorylaimia</taxon>
        <taxon>Dioctophymatida</taxon>
        <taxon>Dioctophymatoidea</taxon>
        <taxon>Soboliphymatidae</taxon>
        <taxon>Soboliphyme</taxon>
    </lineage>
</organism>
<sequence length="58" mass="6490">MCFAIVRVRPRSSNRNRLRLNRATRLETLFAAYASATGAKLAVTVSVILPECLPLNWT</sequence>
<keyword evidence="2" id="KW-1185">Reference proteome</keyword>
<protein>
    <submittedName>
        <fullName evidence="3">Transposase</fullName>
    </submittedName>
</protein>
<gene>
    <name evidence="1" type="ORF">SBAD_LOCUS12883</name>
</gene>
<dbReference type="WBParaSite" id="SBAD_0001329601-mRNA-1">
    <property type="protein sequence ID" value="SBAD_0001329601-mRNA-1"/>
    <property type="gene ID" value="SBAD_0001329601"/>
</dbReference>
<dbReference type="Proteomes" id="UP000270296">
    <property type="component" value="Unassembled WGS sequence"/>
</dbReference>
<dbReference type="EMBL" id="UZAM01019233">
    <property type="protein sequence ID" value="VDP52507.1"/>
    <property type="molecule type" value="Genomic_DNA"/>
</dbReference>
<reference evidence="1 2" key="2">
    <citation type="submission" date="2018-11" db="EMBL/GenBank/DDBJ databases">
        <authorList>
            <consortium name="Pathogen Informatics"/>
        </authorList>
    </citation>
    <scope>NUCLEOTIDE SEQUENCE [LARGE SCALE GENOMIC DNA]</scope>
</reference>
<dbReference type="AlphaFoldDB" id="A0A183JAI5"/>
<evidence type="ECO:0000313" key="3">
    <source>
        <dbReference type="WBParaSite" id="SBAD_0001329601-mRNA-1"/>
    </source>
</evidence>
<accession>A0A183JAI5</accession>
<evidence type="ECO:0000313" key="1">
    <source>
        <dbReference type="EMBL" id="VDP52507.1"/>
    </source>
</evidence>